<dbReference type="InterPro" id="IPR001714">
    <property type="entry name" value="Pept_M24_MAP"/>
</dbReference>
<evidence type="ECO:0000313" key="9">
    <source>
        <dbReference type="EMBL" id="KAK1685373.1"/>
    </source>
</evidence>
<feature type="region of interest" description="Disordered" evidence="7">
    <location>
        <begin position="1"/>
        <end position="21"/>
    </location>
</feature>
<feature type="binding site" evidence="5">
    <location>
        <position position="197"/>
    </location>
    <ligand>
        <name>a divalent metal cation</name>
        <dbReference type="ChEBI" id="CHEBI:60240"/>
        <label>2</label>
        <note>catalytic</note>
    </ligand>
</feature>
<evidence type="ECO:0000256" key="3">
    <source>
        <dbReference type="ARBA" id="ARBA00022723"/>
    </source>
</evidence>
<dbReference type="GO" id="GO:0009507">
    <property type="term" value="C:chloroplast"/>
    <property type="evidence" value="ECO:0007669"/>
    <property type="project" value="TreeGrafter"/>
</dbReference>
<dbReference type="GO" id="GO:0070006">
    <property type="term" value="F:metalloaminopeptidase activity"/>
    <property type="evidence" value="ECO:0007669"/>
    <property type="project" value="UniProtKB-UniRule"/>
</dbReference>
<dbReference type="Gene3D" id="3.90.230.10">
    <property type="entry name" value="Creatinase/methionine aminopeptidase superfamily"/>
    <property type="match status" value="1"/>
</dbReference>
<dbReference type="PANTHER" id="PTHR43330:SF1">
    <property type="entry name" value="METHIONINE AMINOPEPTIDASE 1B, CHLOROPLASTIC"/>
    <property type="match status" value="1"/>
</dbReference>
<dbReference type="GO" id="GO:0004239">
    <property type="term" value="F:initiator methionyl aminopeptidase activity"/>
    <property type="evidence" value="ECO:0007669"/>
    <property type="project" value="UniProtKB-UniRule"/>
</dbReference>
<name>A0AAD8TPI7_LOLMU</name>
<dbReference type="EC" id="3.4.11.18" evidence="6"/>
<evidence type="ECO:0000256" key="2">
    <source>
        <dbReference type="ARBA" id="ARBA00022670"/>
    </source>
</evidence>
<dbReference type="PRINTS" id="PR00599">
    <property type="entry name" value="MAPEPTIDASE"/>
</dbReference>
<organism evidence="9 10">
    <name type="scientific">Lolium multiflorum</name>
    <name type="common">Italian ryegrass</name>
    <name type="synonym">Lolium perenne subsp. multiflorum</name>
    <dbReference type="NCBI Taxonomy" id="4521"/>
    <lineage>
        <taxon>Eukaryota</taxon>
        <taxon>Viridiplantae</taxon>
        <taxon>Streptophyta</taxon>
        <taxon>Embryophyta</taxon>
        <taxon>Tracheophyta</taxon>
        <taxon>Spermatophyta</taxon>
        <taxon>Magnoliopsida</taxon>
        <taxon>Liliopsida</taxon>
        <taxon>Poales</taxon>
        <taxon>Poaceae</taxon>
        <taxon>BOP clade</taxon>
        <taxon>Pooideae</taxon>
        <taxon>Poodae</taxon>
        <taxon>Poeae</taxon>
        <taxon>Poeae Chloroplast Group 2 (Poeae type)</taxon>
        <taxon>Loliodinae</taxon>
        <taxon>Loliinae</taxon>
        <taxon>Lolium</taxon>
    </lineage>
</organism>
<dbReference type="HAMAP" id="MF_01974">
    <property type="entry name" value="MetAP_1"/>
    <property type="match status" value="1"/>
</dbReference>
<evidence type="ECO:0000256" key="1">
    <source>
        <dbReference type="ARBA" id="ARBA00022438"/>
    </source>
</evidence>
<feature type="binding site" evidence="5">
    <location>
        <position position="260"/>
    </location>
    <ligand>
        <name>a divalent metal cation</name>
        <dbReference type="ChEBI" id="CHEBI:60240"/>
        <label>2</label>
        <note>catalytic</note>
    </ligand>
</feature>
<keyword evidence="4 5" id="KW-0378">Hydrolase</keyword>
<keyword evidence="3 5" id="KW-0479">Metal-binding</keyword>
<evidence type="ECO:0000256" key="5">
    <source>
        <dbReference type="HAMAP-Rule" id="MF_03174"/>
    </source>
</evidence>
<comment type="caution">
    <text evidence="9">The sequence shown here is derived from an EMBL/GenBank/DDBJ whole genome shotgun (WGS) entry which is preliminary data.</text>
</comment>
<comment type="catalytic activity">
    <reaction evidence="5 6">
        <text>Release of N-terminal amino acids, preferentially methionine, from peptides and arylamides.</text>
        <dbReference type="EC" id="3.4.11.18"/>
    </reaction>
</comment>
<feature type="binding site" evidence="5">
    <location>
        <position position="325"/>
    </location>
    <ligand>
        <name>a divalent metal cation</name>
        <dbReference type="ChEBI" id="CHEBI:60240"/>
        <label>2</label>
        <note>catalytic</note>
    </ligand>
</feature>
<dbReference type="CDD" id="cd01086">
    <property type="entry name" value="MetAP1"/>
    <property type="match status" value="1"/>
</dbReference>
<dbReference type="Pfam" id="PF00557">
    <property type="entry name" value="Peptidase_M24"/>
    <property type="match status" value="1"/>
</dbReference>
<feature type="binding site" evidence="5">
    <location>
        <position position="292"/>
    </location>
    <ligand>
        <name>a divalent metal cation</name>
        <dbReference type="ChEBI" id="CHEBI:60240"/>
        <label>2</label>
        <note>catalytic</note>
    </ligand>
</feature>
<evidence type="ECO:0000256" key="7">
    <source>
        <dbReference type="SAM" id="MobiDB-lite"/>
    </source>
</evidence>
<keyword evidence="2 5" id="KW-0645">Protease</keyword>
<feature type="binding site" evidence="5">
    <location>
        <position position="169"/>
    </location>
    <ligand>
        <name>substrate</name>
    </ligand>
</feature>
<dbReference type="InterPro" id="IPR002467">
    <property type="entry name" value="Pept_M24A_MAP1"/>
</dbReference>
<dbReference type="Proteomes" id="UP001231189">
    <property type="component" value="Unassembled WGS sequence"/>
</dbReference>
<feature type="binding site" evidence="5">
    <location>
        <position position="325"/>
    </location>
    <ligand>
        <name>a divalent metal cation</name>
        <dbReference type="ChEBI" id="CHEBI:60240"/>
        <label>1</label>
    </ligand>
</feature>
<sequence>MAVRVPSMELNRSPPLLSSGKGKTFLQKPLIVQAKRSGGLEANTRSRVPQVSEQLKKRAPLVRGTVSPALPVPRHIPRPPYVGSKKMPEIASEMQMHDKETIVHMRAACELAARVLENAGKLVKPSVTTDEIDKAVHKMIIDAGAYPSPLGYGGFPKSVCTSVNECMCHGIPDSRELQDGDIINIDVTVYLNGFHGDTSKTFLCGEVDEASKRLVKVAEECMLRGIAACKHGVSFKKIGRRISDHAERHGFGVVEQFVGHGVGRAFHAQPIIYHQRNNMPGQMVEGQTFTIEPILTMGKDSIECDMWDDGWTALTTDGSMATQFEHTILITKTGAEILTKC</sequence>
<feature type="binding site" evidence="5">
    <location>
        <position position="186"/>
    </location>
    <ligand>
        <name>a divalent metal cation</name>
        <dbReference type="ChEBI" id="CHEBI:60240"/>
        <label>1</label>
    </ligand>
</feature>
<feature type="binding site" evidence="5">
    <location>
        <position position="197"/>
    </location>
    <ligand>
        <name>a divalent metal cation</name>
        <dbReference type="ChEBI" id="CHEBI:60240"/>
        <label>1</label>
    </ligand>
</feature>
<feature type="binding site" evidence="5">
    <location>
        <position position="267"/>
    </location>
    <ligand>
        <name>substrate</name>
    </ligand>
</feature>
<dbReference type="InterPro" id="IPR000994">
    <property type="entry name" value="Pept_M24"/>
</dbReference>
<dbReference type="NCBIfam" id="TIGR00500">
    <property type="entry name" value="met_pdase_I"/>
    <property type="match status" value="1"/>
</dbReference>
<dbReference type="GO" id="GO:0006508">
    <property type="term" value="P:proteolysis"/>
    <property type="evidence" value="ECO:0007669"/>
    <property type="project" value="UniProtKB-KW"/>
</dbReference>
<feature type="domain" description="Peptidase M24" evidence="8">
    <location>
        <begin position="104"/>
        <end position="332"/>
    </location>
</feature>
<keyword evidence="10" id="KW-1185">Reference proteome</keyword>
<dbReference type="EMBL" id="JAUUTY010000002">
    <property type="protein sequence ID" value="KAK1685373.1"/>
    <property type="molecule type" value="Genomic_DNA"/>
</dbReference>
<dbReference type="AlphaFoldDB" id="A0AAD8TPI7"/>
<gene>
    <name evidence="9" type="ORF">QYE76_046221</name>
</gene>
<comment type="cofactor">
    <cofactor evidence="5">
        <name>Co(2+)</name>
        <dbReference type="ChEBI" id="CHEBI:48828"/>
    </cofactor>
    <cofactor evidence="5">
        <name>Zn(2+)</name>
        <dbReference type="ChEBI" id="CHEBI:29105"/>
    </cofactor>
    <cofactor evidence="5">
        <name>Mn(2+)</name>
        <dbReference type="ChEBI" id="CHEBI:29035"/>
    </cofactor>
    <cofactor evidence="5">
        <name>Fe(2+)</name>
        <dbReference type="ChEBI" id="CHEBI:29033"/>
    </cofactor>
    <text evidence="5">Binds 2 divalent metal cations per subunit. Has a high-affinity and a low affinity metal-binding site. The true nature of the physiological cofactor is under debate. The enzyme is active with cobalt, zinc, manganese or divalent iron ions. Most likely, methionine aminopeptidases function as mononuclear Fe(2+)-metalloproteases under physiological conditions, and the catalytically relevant metal-binding site has been assigned to the histidine-containing high-affinity site.</text>
</comment>
<proteinExistence type="inferred from homology"/>
<evidence type="ECO:0000259" key="8">
    <source>
        <dbReference type="Pfam" id="PF00557"/>
    </source>
</evidence>
<dbReference type="GO" id="GO:0046872">
    <property type="term" value="F:metal ion binding"/>
    <property type="evidence" value="ECO:0007669"/>
    <property type="project" value="UniProtKB-UniRule"/>
</dbReference>
<dbReference type="InterPro" id="IPR036005">
    <property type="entry name" value="Creatinase/aminopeptidase-like"/>
</dbReference>
<reference evidence="9" key="1">
    <citation type="submission" date="2023-07" db="EMBL/GenBank/DDBJ databases">
        <title>A chromosome-level genome assembly of Lolium multiflorum.</title>
        <authorList>
            <person name="Chen Y."/>
            <person name="Copetti D."/>
            <person name="Kolliker R."/>
            <person name="Studer B."/>
        </authorList>
    </citation>
    <scope>NUCLEOTIDE SEQUENCE</scope>
    <source>
        <strain evidence="9">02402/16</strain>
        <tissue evidence="9">Leaf</tissue>
    </source>
</reference>
<comment type="similarity">
    <text evidence="5">Belongs to the peptidase M24A family. Methionine aminopeptidase type 1 subfamily.</text>
</comment>
<accession>A0AAD8TPI7</accession>
<keyword evidence="1 5" id="KW-0031">Aminopeptidase</keyword>
<evidence type="ECO:0000313" key="10">
    <source>
        <dbReference type="Proteomes" id="UP001231189"/>
    </source>
</evidence>
<dbReference type="PANTHER" id="PTHR43330">
    <property type="entry name" value="METHIONINE AMINOPEPTIDASE"/>
    <property type="match status" value="1"/>
</dbReference>
<evidence type="ECO:0000256" key="4">
    <source>
        <dbReference type="ARBA" id="ARBA00022801"/>
    </source>
</evidence>
<evidence type="ECO:0000256" key="6">
    <source>
        <dbReference type="RuleBase" id="RU003653"/>
    </source>
</evidence>
<dbReference type="SUPFAM" id="SSF55920">
    <property type="entry name" value="Creatinase/aminopeptidase"/>
    <property type="match status" value="1"/>
</dbReference>
<comment type="function">
    <text evidence="6">Cotranslationally removes the N-terminal methionine from nascent proteins. The N-terminal methionine is often cleaved when the second residue in the primary sequence is small and uncharged (Met-Ala-, Cys, Gly, Pro, Ser, Thr, or Val).</text>
</comment>
<protein>
    <recommendedName>
        <fullName evidence="6">Methionine aminopeptidase</fullName>
        <ecNumber evidence="6">3.4.11.18</ecNumber>
    </recommendedName>
</protein>